<evidence type="ECO:0000313" key="3">
    <source>
        <dbReference type="Proteomes" id="UP000434639"/>
    </source>
</evidence>
<dbReference type="PANTHER" id="PTHR33744">
    <property type="entry name" value="CARBOHYDRATE DIACID REGULATOR"/>
    <property type="match status" value="1"/>
</dbReference>
<gene>
    <name evidence="2" type="ORF">GKZ89_14550</name>
</gene>
<dbReference type="InterPro" id="IPR042070">
    <property type="entry name" value="PucR_C-HTH_sf"/>
</dbReference>
<proteinExistence type="predicted"/>
<dbReference type="OrthoDB" id="9792148at2"/>
<dbReference type="Gene3D" id="1.10.10.2840">
    <property type="entry name" value="PucR C-terminal helix-turn-helix domain"/>
    <property type="match status" value="1"/>
</dbReference>
<dbReference type="InterPro" id="IPR009057">
    <property type="entry name" value="Homeodomain-like_sf"/>
</dbReference>
<keyword evidence="3" id="KW-1185">Reference proteome</keyword>
<dbReference type="SUPFAM" id="SSF46689">
    <property type="entry name" value="Homeodomain-like"/>
    <property type="match status" value="1"/>
</dbReference>
<dbReference type="Proteomes" id="UP000434639">
    <property type="component" value="Unassembled WGS sequence"/>
</dbReference>
<dbReference type="InterPro" id="IPR051448">
    <property type="entry name" value="CdaR-like_regulators"/>
</dbReference>
<feature type="domain" description="PucR C-terminal helix-turn-helix" evidence="1">
    <location>
        <begin position="240"/>
        <end position="294"/>
    </location>
</feature>
<dbReference type="PANTHER" id="PTHR33744:SF15">
    <property type="entry name" value="CARBOHYDRATE DIACID REGULATOR"/>
    <property type="match status" value="1"/>
</dbReference>
<dbReference type="EMBL" id="WMIB01000016">
    <property type="protein sequence ID" value="MTH54621.1"/>
    <property type="molecule type" value="Genomic_DNA"/>
</dbReference>
<accession>A0A7X2S898</accession>
<organism evidence="2 3">
    <name type="scientific">Metabacillus mangrovi</name>
    <dbReference type="NCBI Taxonomy" id="1491830"/>
    <lineage>
        <taxon>Bacteria</taxon>
        <taxon>Bacillati</taxon>
        <taxon>Bacillota</taxon>
        <taxon>Bacilli</taxon>
        <taxon>Bacillales</taxon>
        <taxon>Bacillaceae</taxon>
        <taxon>Metabacillus</taxon>
    </lineage>
</organism>
<evidence type="ECO:0000313" key="2">
    <source>
        <dbReference type="EMBL" id="MTH54621.1"/>
    </source>
</evidence>
<dbReference type="Pfam" id="PF13556">
    <property type="entry name" value="HTH_30"/>
    <property type="match status" value="1"/>
</dbReference>
<sequence length="303" mass="34408">MVKEKSRMLQQLINHYQRDLLTGTPRRLDEYSWFLTESGESFGISKSRLSDSEEALLQNLFAVQEMSPVLLGLNDTEKSWHSYLLGEDPEPPGTEPVRFIHGRFSGKLEDAASFMEAAGGFMEEAVVIWLSEDAFVLIEQNAAGLPDIEAMTALTSTLLSDFFIEPAFFAGQIHESTAALRKKFHAEQQLFRAYPLKPPKTGILTFYEACPVLLAAEHSFHEVKTAVSERLSETLEDKELIETLRVFFLCNLNVSSAAKALFMHRNSLQYRIDRFIERTGIDIKFFTNALAVYLLILQKELEK</sequence>
<comment type="caution">
    <text evidence="2">The sequence shown here is derived from an EMBL/GenBank/DDBJ whole genome shotgun (WGS) entry which is preliminary data.</text>
</comment>
<reference evidence="2 3" key="1">
    <citation type="journal article" date="2017" name="Int. J. Syst. Evol. Microbiol.">
        <title>Bacillus mangrovi sp. nov., isolated from a sediment sample from a mangrove forest.</title>
        <authorList>
            <person name="Gupta V."/>
            <person name="Singh P.K."/>
            <person name="Korpole S."/>
            <person name="Tanuku N.R.S."/>
            <person name="Pinnaka A.K."/>
        </authorList>
    </citation>
    <scope>NUCLEOTIDE SEQUENCE [LARGE SCALE GENOMIC DNA]</scope>
    <source>
        <strain evidence="2 3">KCTC 33872</strain>
    </source>
</reference>
<dbReference type="AlphaFoldDB" id="A0A7X2S898"/>
<name>A0A7X2S898_9BACI</name>
<protein>
    <recommendedName>
        <fullName evidence="1">PucR C-terminal helix-turn-helix domain-containing protein</fullName>
    </recommendedName>
</protein>
<dbReference type="InterPro" id="IPR025736">
    <property type="entry name" value="PucR_C-HTH_dom"/>
</dbReference>
<evidence type="ECO:0000259" key="1">
    <source>
        <dbReference type="Pfam" id="PF13556"/>
    </source>
</evidence>